<feature type="transmembrane region" description="Helical" evidence="6">
    <location>
        <begin position="208"/>
        <end position="225"/>
    </location>
</feature>
<proteinExistence type="predicted"/>
<feature type="transmembrane region" description="Helical" evidence="6">
    <location>
        <begin position="267"/>
        <end position="286"/>
    </location>
</feature>
<dbReference type="PANTHER" id="PTHR23508:SF9">
    <property type="entry name" value="CARBOXYLIC ACID TRANSPORT PROTEIN (AFU_ORTHOLOGUE AFUA_2G09450)"/>
    <property type="match status" value="1"/>
</dbReference>
<evidence type="ECO:0000259" key="7">
    <source>
        <dbReference type="PROSITE" id="PS50850"/>
    </source>
</evidence>
<dbReference type="GO" id="GO:0046943">
    <property type="term" value="F:carboxylic acid transmembrane transporter activity"/>
    <property type="evidence" value="ECO:0007669"/>
    <property type="project" value="TreeGrafter"/>
</dbReference>
<keyword evidence="9" id="KW-1185">Reference proteome</keyword>
<feature type="transmembrane region" description="Helical" evidence="6">
    <location>
        <begin position="111"/>
        <end position="133"/>
    </location>
</feature>
<dbReference type="Pfam" id="PF07690">
    <property type="entry name" value="MFS_1"/>
    <property type="match status" value="1"/>
</dbReference>
<dbReference type="PANTHER" id="PTHR23508">
    <property type="entry name" value="CARBOXYLIC ACID TRANSPORTER PROTEIN HOMOLOG"/>
    <property type="match status" value="1"/>
</dbReference>
<dbReference type="CDD" id="cd17316">
    <property type="entry name" value="MFS_SV2_like"/>
    <property type="match status" value="1"/>
</dbReference>
<dbReference type="SUPFAM" id="SSF103473">
    <property type="entry name" value="MFS general substrate transporter"/>
    <property type="match status" value="1"/>
</dbReference>
<dbReference type="InParanoid" id="A0A316VKW8"/>
<comment type="subcellular location">
    <subcellularLocation>
        <location evidence="1">Membrane</location>
        <topology evidence="1">Multi-pass membrane protein</topology>
    </subcellularLocation>
</comment>
<evidence type="ECO:0000256" key="6">
    <source>
        <dbReference type="SAM" id="Phobius"/>
    </source>
</evidence>
<dbReference type="InterPro" id="IPR036259">
    <property type="entry name" value="MFS_trans_sf"/>
</dbReference>
<dbReference type="GeneID" id="37018162"/>
<dbReference type="OrthoDB" id="5296287at2759"/>
<evidence type="ECO:0000313" key="9">
    <source>
        <dbReference type="Proteomes" id="UP000245771"/>
    </source>
</evidence>
<evidence type="ECO:0000256" key="4">
    <source>
        <dbReference type="ARBA" id="ARBA00023136"/>
    </source>
</evidence>
<feature type="transmembrane region" description="Helical" evidence="6">
    <location>
        <begin position="499"/>
        <end position="517"/>
    </location>
</feature>
<protein>
    <submittedName>
        <fullName evidence="8">MFS general substrate transporter</fullName>
    </submittedName>
</protein>
<dbReference type="InterPro" id="IPR011701">
    <property type="entry name" value="MFS"/>
</dbReference>
<feature type="region of interest" description="Disordered" evidence="5">
    <location>
        <begin position="1"/>
        <end position="40"/>
    </location>
</feature>
<feature type="transmembrane region" description="Helical" evidence="6">
    <location>
        <begin position="153"/>
        <end position="171"/>
    </location>
</feature>
<name>A0A316VKW8_9BASI</name>
<organism evidence="8 9">
    <name type="scientific">Meira miltonrushii</name>
    <dbReference type="NCBI Taxonomy" id="1280837"/>
    <lineage>
        <taxon>Eukaryota</taxon>
        <taxon>Fungi</taxon>
        <taxon>Dikarya</taxon>
        <taxon>Basidiomycota</taxon>
        <taxon>Ustilaginomycotina</taxon>
        <taxon>Exobasidiomycetes</taxon>
        <taxon>Exobasidiales</taxon>
        <taxon>Brachybasidiaceae</taxon>
        <taxon>Meira</taxon>
    </lineage>
</organism>
<dbReference type="Proteomes" id="UP000245771">
    <property type="component" value="Unassembled WGS sequence"/>
</dbReference>
<dbReference type="STRING" id="1280837.A0A316VKW8"/>
<dbReference type="GO" id="GO:0005886">
    <property type="term" value="C:plasma membrane"/>
    <property type="evidence" value="ECO:0007669"/>
    <property type="project" value="TreeGrafter"/>
</dbReference>
<keyword evidence="3 6" id="KW-1133">Transmembrane helix</keyword>
<evidence type="ECO:0000256" key="5">
    <source>
        <dbReference type="SAM" id="MobiDB-lite"/>
    </source>
</evidence>
<dbReference type="EMBL" id="KZ819602">
    <property type="protein sequence ID" value="PWN37718.1"/>
    <property type="molecule type" value="Genomic_DNA"/>
</dbReference>
<evidence type="ECO:0000313" key="8">
    <source>
        <dbReference type="EMBL" id="PWN37718.1"/>
    </source>
</evidence>
<dbReference type="AlphaFoldDB" id="A0A316VKW8"/>
<evidence type="ECO:0000256" key="2">
    <source>
        <dbReference type="ARBA" id="ARBA00022692"/>
    </source>
</evidence>
<feature type="transmembrane region" description="Helical" evidence="6">
    <location>
        <begin position="400"/>
        <end position="417"/>
    </location>
</feature>
<feature type="transmembrane region" description="Helical" evidence="6">
    <location>
        <begin position="368"/>
        <end position="388"/>
    </location>
</feature>
<gene>
    <name evidence="8" type="ORF">FA14DRAFT_119923</name>
</gene>
<dbReference type="InterPro" id="IPR020846">
    <property type="entry name" value="MFS_dom"/>
</dbReference>
<sequence>MKDTSQNEVLFSVFDIQGPVTEPPKAHQPEEESPASELKEVKLSDADQEVKLLDAEPDKKAKKKVSFEQDVPDPALDQSFVASIGPIRPHPPSSGLTNPIKVLRLMKISHWMYFFVAWLALYADFVDFLSLAIGTRKIALHFETSKTRVSTAITLTLLTRPIGACIFGLLSDYHGRRWPLAFNLCLLGIFQIGSIRADSLNGFICSRAFFGIGMGGVSGLTSMIFDSSPLEARGILGGLLQTAIPCASITAAGLNMAFGAAPETYKLMFWVGAAISFFAAIVRAIVPDSPQFRHSRIVEIEANPNARRFKVKISRFIRNFKQMIVQDWTMLIYCAIFVSLNSWVNNAFGNNHFTFLESAKGMNNRTASIIAMLCNIGSFSGMLFGGALSQFSYLGRRRMAIFCTVMAIFFIPAAVLPTSPAGLTIGCIFFYLFVQGYCGILPSHLNELSPKAFRAFFTGTAYQLGTMIASPGAQVVNAISESRVKTLANGTRVEAYEPVMATTAFIILFITVFWVAIGPERRNTELRDFVPAAIATKVEAKQDNVI</sequence>
<accession>A0A316VKW8</accession>
<keyword evidence="2 6" id="KW-0812">Transmembrane</keyword>
<evidence type="ECO:0000256" key="3">
    <source>
        <dbReference type="ARBA" id="ARBA00022989"/>
    </source>
</evidence>
<feature type="transmembrane region" description="Helical" evidence="6">
    <location>
        <begin position="237"/>
        <end position="261"/>
    </location>
</feature>
<keyword evidence="4 6" id="KW-0472">Membrane</keyword>
<reference evidence="8 9" key="1">
    <citation type="journal article" date="2018" name="Mol. Biol. Evol.">
        <title>Broad Genomic Sampling Reveals a Smut Pathogenic Ancestry of the Fungal Clade Ustilaginomycotina.</title>
        <authorList>
            <person name="Kijpornyongpan T."/>
            <person name="Mondo S.J."/>
            <person name="Barry K."/>
            <person name="Sandor L."/>
            <person name="Lee J."/>
            <person name="Lipzen A."/>
            <person name="Pangilinan J."/>
            <person name="LaButti K."/>
            <person name="Hainaut M."/>
            <person name="Henrissat B."/>
            <person name="Grigoriev I.V."/>
            <person name="Spatafora J.W."/>
            <person name="Aime M.C."/>
        </authorList>
    </citation>
    <scope>NUCLEOTIDE SEQUENCE [LARGE SCALE GENOMIC DNA]</scope>
    <source>
        <strain evidence="8 9">MCA 3882</strain>
    </source>
</reference>
<feature type="domain" description="Major facilitator superfamily (MFS) profile" evidence="7">
    <location>
        <begin position="113"/>
        <end position="522"/>
    </location>
</feature>
<feature type="transmembrane region" description="Helical" evidence="6">
    <location>
        <begin position="178"/>
        <end position="196"/>
    </location>
</feature>
<evidence type="ECO:0000256" key="1">
    <source>
        <dbReference type="ARBA" id="ARBA00004141"/>
    </source>
</evidence>
<feature type="transmembrane region" description="Helical" evidence="6">
    <location>
        <begin position="328"/>
        <end position="348"/>
    </location>
</feature>
<dbReference type="RefSeq" id="XP_025358020.1">
    <property type="nucleotide sequence ID" value="XM_025496381.1"/>
</dbReference>
<dbReference type="PROSITE" id="PS50850">
    <property type="entry name" value="MFS"/>
    <property type="match status" value="1"/>
</dbReference>
<dbReference type="Gene3D" id="1.20.1250.20">
    <property type="entry name" value="MFS general substrate transporter like domains"/>
    <property type="match status" value="2"/>
</dbReference>